<sequence length="383" mass="43105">MLASLRELFLYQRPSRTTPSSPKFQASNASASSRIPTPGIPDKLSFPKIINGETCFPCRLDDFMNYLTYVERNAENLRFYLWIRQYVQRFDNLTEEEKALAPAWEGCLMKDRMKFKARTANQRASGVRRQPFRDEVDRIVQTFLVSMSPFELNLSSRDRNEVLDAIALTTHPSAFNAILPHVESSLRQQSHPNFIRHALSTAGDRRIRVMRWGGILLVLLAVVIAIGLSLGHVHKAWRIVVPSILLLFGICSILDGQRSVCLVLMAFDGRDRLTWEDSIEASIVGDGVSAASDISDIEKASIITFDMFDGPIPQDHSRRANIPDPEKKTFIKHILMGGETARGIDPEVKRLQRLIVLQNFGISSFLTILAIVILALVPSGNLY</sequence>
<name>A0AAV9U827_9PEZI</name>
<keyword evidence="2" id="KW-1133">Transmembrane helix</keyword>
<dbReference type="Pfam" id="PF00615">
    <property type="entry name" value="RGS"/>
    <property type="match status" value="1"/>
</dbReference>
<accession>A0AAV9U827</accession>
<comment type="caution">
    <text evidence="4">The sequence shown here is derived from an EMBL/GenBank/DDBJ whole genome shotgun (WGS) entry which is preliminary data.</text>
</comment>
<proteinExistence type="predicted"/>
<dbReference type="PANTHER" id="PTHR39466">
    <property type="entry name" value="RGS DOMAIN-CONTAINING PROTEIN"/>
    <property type="match status" value="1"/>
</dbReference>
<evidence type="ECO:0000313" key="5">
    <source>
        <dbReference type="Proteomes" id="UP001375240"/>
    </source>
</evidence>
<evidence type="ECO:0000256" key="1">
    <source>
        <dbReference type="SAM" id="MobiDB-lite"/>
    </source>
</evidence>
<dbReference type="Gene3D" id="1.10.167.10">
    <property type="entry name" value="Regulator of G-protein Signalling 4, domain 2"/>
    <property type="match status" value="1"/>
</dbReference>
<evidence type="ECO:0000259" key="3">
    <source>
        <dbReference type="PROSITE" id="PS50132"/>
    </source>
</evidence>
<dbReference type="PROSITE" id="PS50132">
    <property type="entry name" value="RGS"/>
    <property type="match status" value="1"/>
</dbReference>
<dbReference type="SUPFAM" id="SSF48097">
    <property type="entry name" value="Regulator of G-protein signaling, RGS"/>
    <property type="match status" value="1"/>
</dbReference>
<dbReference type="InterPro" id="IPR036305">
    <property type="entry name" value="RGS_sf"/>
</dbReference>
<keyword evidence="2" id="KW-0472">Membrane</keyword>
<feature type="region of interest" description="Disordered" evidence="1">
    <location>
        <begin position="15"/>
        <end position="34"/>
    </location>
</feature>
<gene>
    <name evidence="4" type="ORF">TWF696_001646</name>
</gene>
<dbReference type="Proteomes" id="UP001375240">
    <property type="component" value="Unassembled WGS sequence"/>
</dbReference>
<protein>
    <recommendedName>
        <fullName evidence="3">RGS domain-containing protein</fullName>
    </recommendedName>
</protein>
<feature type="transmembrane region" description="Helical" evidence="2">
    <location>
        <begin position="354"/>
        <end position="377"/>
    </location>
</feature>
<dbReference type="PANTHER" id="PTHR39466:SF1">
    <property type="entry name" value="RGS DOMAIN-CONTAINING PROTEIN"/>
    <property type="match status" value="1"/>
</dbReference>
<dbReference type="InterPro" id="IPR044926">
    <property type="entry name" value="RGS_subdomain_2"/>
</dbReference>
<keyword evidence="2" id="KW-0812">Transmembrane</keyword>
<evidence type="ECO:0000313" key="4">
    <source>
        <dbReference type="EMBL" id="KAK6336078.1"/>
    </source>
</evidence>
<reference evidence="4 5" key="1">
    <citation type="submission" date="2019-10" db="EMBL/GenBank/DDBJ databases">
        <authorList>
            <person name="Palmer J.M."/>
        </authorList>
    </citation>
    <scope>NUCLEOTIDE SEQUENCE [LARGE SCALE GENOMIC DNA]</scope>
    <source>
        <strain evidence="4 5">TWF696</strain>
    </source>
</reference>
<dbReference type="AlphaFoldDB" id="A0AAV9U827"/>
<organism evidence="4 5">
    <name type="scientific">Orbilia brochopaga</name>
    <dbReference type="NCBI Taxonomy" id="3140254"/>
    <lineage>
        <taxon>Eukaryota</taxon>
        <taxon>Fungi</taxon>
        <taxon>Dikarya</taxon>
        <taxon>Ascomycota</taxon>
        <taxon>Pezizomycotina</taxon>
        <taxon>Orbiliomycetes</taxon>
        <taxon>Orbiliales</taxon>
        <taxon>Orbiliaceae</taxon>
        <taxon>Orbilia</taxon>
    </lineage>
</organism>
<keyword evidence="5" id="KW-1185">Reference proteome</keyword>
<feature type="transmembrane region" description="Helical" evidence="2">
    <location>
        <begin position="209"/>
        <end position="230"/>
    </location>
</feature>
<feature type="domain" description="RGS" evidence="3">
    <location>
        <begin position="63"/>
        <end position="196"/>
    </location>
</feature>
<evidence type="ECO:0000256" key="2">
    <source>
        <dbReference type="SAM" id="Phobius"/>
    </source>
</evidence>
<dbReference type="EMBL" id="JAVHNQ010000011">
    <property type="protein sequence ID" value="KAK6336078.1"/>
    <property type="molecule type" value="Genomic_DNA"/>
</dbReference>
<dbReference type="InterPro" id="IPR016137">
    <property type="entry name" value="RGS"/>
</dbReference>